<dbReference type="GeneID" id="20823885"/>
<accession>F8MEJ7</accession>
<evidence type="ECO:0000313" key="2">
    <source>
        <dbReference type="EMBL" id="EGO60828.1"/>
    </source>
</evidence>
<feature type="region of interest" description="Disordered" evidence="1">
    <location>
        <begin position="1"/>
        <end position="52"/>
    </location>
</feature>
<keyword evidence="3" id="KW-1185">Reference proteome</keyword>
<dbReference type="Proteomes" id="UP000008065">
    <property type="component" value="Unassembled WGS sequence"/>
</dbReference>
<proteinExistence type="predicted"/>
<protein>
    <submittedName>
        <fullName evidence="2">Uncharacterized protein</fullName>
    </submittedName>
</protein>
<sequence>MDEPRKGHRCSKTTSETLIHETSPFHSSNPHGKGLDAQHHHEPKPKPRFRPK</sequence>
<dbReference type="HOGENOM" id="CLU_3087802_0_0_1"/>
<dbReference type="KEGG" id="nte:NEUTE1DRAFT119937"/>
<feature type="compositionally biased region" description="Basic residues" evidence="1">
    <location>
        <begin position="1"/>
        <end position="11"/>
    </location>
</feature>
<reference evidence="3" key="1">
    <citation type="journal article" date="2011" name="Genetics">
        <title>Massive changes in genome architecture accompany the transition to self-fertility in the filamentous fungus Neurospora tetrasperma.</title>
        <authorList>
            <person name="Ellison C.E."/>
            <person name="Stajich J.E."/>
            <person name="Jacobson D.J."/>
            <person name="Natvig D.O."/>
            <person name="Lapidus A."/>
            <person name="Foster B."/>
            <person name="Aerts A."/>
            <person name="Riley R."/>
            <person name="Lindquist E.A."/>
            <person name="Grigoriev I.V."/>
            <person name="Taylor J.W."/>
        </authorList>
    </citation>
    <scope>NUCLEOTIDE SEQUENCE [LARGE SCALE GENOMIC DNA]</scope>
    <source>
        <strain evidence="3">FGSC 2508 / P0657</strain>
    </source>
</reference>
<dbReference type="RefSeq" id="XP_009848021.1">
    <property type="nucleotide sequence ID" value="XM_009849719.1"/>
</dbReference>
<evidence type="ECO:0000256" key="1">
    <source>
        <dbReference type="SAM" id="MobiDB-lite"/>
    </source>
</evidence>
<dbReference type="VEuPathDB" id="FungiDB:NEUTE1DRAFT_119937"/>
<feature type="compositionally biased region" description="Basic residues" evidence="1">
    <location>
        <begin position="41"/>
        <end position="52"/>
    </location>
</feature>
<gene>
    <name evidence="2" type="ORF">NEUTE1DRAFT_119937</name>
</gene>
<name>F8MEJ7_NEUT8</name>
<evidence type="ECO:0000313" key="3">
    <source>
        <dbReference type="Proteomes" id="UP000008065"/>
    </source>
</evidence>
<organism evidence="2 3">
    <name type="scientific">Neurospora tetrasperma (strain FGSC 2508 / ATCC MYA-4615 / P0657)</name>
    <dbReference type="NCBI Taxonomy" id="510951"/>
    <lineage>
        <taxon>Eukaryota</taxon>
        <taxon>Fungi</taxon>
        <taxon>Dikarya</taxon>
        <taxon>Ascomycota</taxon>
        <taxon>Pezizomycotina</taxon>
        <taxon>Sordariomycetes</taxon>
        <taxon>Sordariomycetidae</taxon>
        <taxon>Sordariales</taxon>
        <taxon>Sordariaceae</taxon>
        <taxon>Neurospora</taxon>
    </lineage>
</organism>
<dbReference type="EMBL" id="GL891302">
    <property type="protein sequence ID" value="EGO60828.1"/>
    <property type="molecule type" value="Genomic_DNA"/>
</dbReference>
<dbReference type="AlphaFoldDB" id="F8MEJ7"/>